<evidence type="ECO:0000313" key="5">
    <source>
        <dbReference type="Proteomes" id="UP000826271"/>
    </source>
</evidence>
<keyword evidence="1" id="KW-0472">Membrane</keyword>
<sequence length="200" mass="22266">MAFSATIKHLLLVSALVYIIFATSKFGRALENPSLGAAGVVAYEYLPEAKADEGESDHNFPEDGVEGTNPDDIFNKAIECFNDEAVYKSCDEAQRLTQSGELHVPPEYTDQYCDGPCLIETHHLLECIDGIMKHFVFYNRATLKDIQETIDTGCSYGPKRGDFDVAEHIETDEAISNKMSSSVVLYTFVVIIIGWHVLLY</sequence>
<feature type="chain" id="PRO_5043888180" description="DUF7731 domain-containing protein" evidence="2">
    <location>
        <begin position="23"/>
        <end position="200"/>
    </location>
</feature>
<organism evidence="4 5">
    <name type="scientific">Buddleja alternifolia</name>
    <dbReference type="NCBI Taxonomy" id="168488"/>
    <lineage>
        <taxon>Eukaryota</taxon>
        <taxon>Viridiplantae</taxon>
        <taxon>Streptophyta</taxon>
        <taxon>Embryophyta</taxon>
        <taxon>Tracheophyta</taxon>
        <taxon>Spermatophyta</taxon>
        <taxon>Magnoliopsida</taxon>
        <taxon>eudicotyledons</taxon>
        <taxon>Gunneridae</taxon>
        <taxon>Pentapetalae</taxon>
        <taxon>asterids</taxon>
        <taxon>lamiids</taxon>
        <taxon>Lamiales</taxon>
        <taxon>Scrophulariaceae</taxon>
        <taxon>Buddlejeae</taxon>
        <taxon>Buddleja</taxon>
    </lineage>
</organism>
<evidence type="ECO:0000256" key="2">
    <source>
        <dbReference type="SAM" id="SignalP"/>
    </source>
</evidence>
<dbReference type="Pfam" id="PF24865">
    <property type="entry name" value="DUF7731"/>
    <property type="match status" value="1"/>
</dbReference>
<keyword evidence="2" id="KW-0732">Signal</keyword>
<dbReference type="Proteomes" id="UP000826271">
    <property type="component" value="Unassembled WGS sequence"/>
</dbReference>
<comment type="caution">
    <text evidence="4">The sequence shown here is derived from an EMBL/GenBank/DDBJ whole genome shotgun (WGS) entry which is preliminary data.</text>
</comment>
<name>A0AAV6WYY4_9LAMI</name>
<feature type="signal peptide" evidence="2">
    <location>
        <begin position="1"/>
        <end position="22"/>
    </location>
</feature>
<feature type="domain" description="DUF7731" evidence="3">
    <location>
        <begin position="71"/>
        <end position="169"/>
    </location>
</feature>
<gene>
    <name evidence="4" type="ORF">BUALT_Bualt12G0115400</name>
</gene>
<evidence type="ECO:0000256" key="1">
    <source>
        <dbReference type="SAM" id="Phobius"/>
    </source>
</evidence>
<feature type="transmembrane region" description="Helical" evidence="1">
    <location>
        <begin position="183"/>
        <end position="199"/>
    </location>
</feature>
<evidence type="ECO:0000259" key="3">
    <source>
        <dbReference type="Pfam" id="PF24865"/>
    </source>
</evidence>
<dbReference type="InterPro" id="IPR056633">
    <property type="entry name" value="DUF7731"/>
</dbReference>
<keyword evidence="1" id="KW-0812">Transmembrane</keyword>
<evidence type="ECO:0000313" key="4">
    <source>
        <dbReference type="EMBL" id="KAG8372902.1"/>
    </source>
</evidence>
<dbReference type="PANTHER" id="PTHR34366">
    <property type="entry name" value="OS07G0289901 PROTEIN-RELATED"/>
    <property type="match status" value="1"/>
</dbReference>
<keyword evidence="5" id="KW-1185">Reference proteome</keyword>
<proteinExistence type="predicted"/>
<protein>
    <recommendedName>
        <fullName evidence="3">DUF7731 domain-containing protein</fullName>
    </recommendedName>
</protein>
<reference evidence="4" key="1">
    <citation type="submission" date="2019-10" db="EMBL/GenBank/DDBJ databases">
        <authorList>
            <person name="Zhang R."/>
            <person name="Pan Y."/>
            <person name="Wang J."/>
            <person name="Ma R."/>
            <person name="Yu S."/>
        </authorList>
    </citation>
    <scope>NUCLEOTIDE SEQUENCE</scope>
    <source>
        <strain evidence="4">LA-IB0</strain>
        <tissue evidence="4">Leaf</tissue>
    </source>
</reference>
<dbReference type="EMBL" id="WHWC01000012">
    <property type="protein sequence ID" value="KAG8372902.1"/>
    <property type="molecule type" value="Genomic_DNA"/>
</dbReference>
<accession>A0AAV6WYY4</accession>
<dbReference type="PANTHER" id="PTHR34366:SF2">
    <property type="entry name" value="OS07G0289901 PROTEIN"/>
    <property type="match status" value="1"/>
</dbReference>
<keyword evidence="1" id="KW-1133">Transmembrane helix</keyword>
<dbReference type="AlphaFoldDB" id="A0AAV6WYY4"/>